<accession>A0A095C394</accession>
<gene>
    <name evidence="1" type="ORF">MS3_04470</name>
</gene>
<dbReference type="EMBL" id="KL250751">
    <property type="protein sequence ID" value="KGB36188.1"/>
    <property type="molecule type" value="Genomic_DNA"/>
</dbReference>
<reference evidence="1" key="1">
    <citation type="journal article" date="2012" name="Nat. Genet.">
        <title>Whole-genome sequence of Schistosoma haematobium.</title>
        <authorList>
            <person name="Young N.D."/>
            <person name="Jex A.R."/>
            <person name="Li B."/>
            <person name="Liu S."/>
            <person name="Yang L."/>
            <person name="Xiong Z."/>
            <person name="Li Y."/>
            <person name="Cantacessi C."/>
            <person name="Hall R.S."/>
            <person name="Xu X."/>
            <person name="Chen F."/>
            <person name="Wu X."/>
            <person name="Zerlotini A."/>
            <person name="Oliveira G."/>
            <person name="Hofmann A."/>
            <person name="Zhang G."/>
            <person name="Fang X."/>
            <person name="Kang Y."/>
            <person name="Campbell B.E."/>
            <person name="Loukas A."/>
            <person name="Ranganathan S."/>
            <person name="Rollinson D."/>
            <person name="Rinaldi G."/>
            <person name="Brindley P.J."/>
            <person name="Yang H."/>
            <person name="Wang J."/>
            <person name="Wang J."/>
            <person name="Gasser R.B."/>
        </authorList>
    </citation>
    <scope>NUCLEOTIDE SEQUENCE [LARGE SCALE GENOMIC DNA]</scope>
</reference>
<feature type="non-terminal residue" evidence="1">
    <location>
        <position position="1"/>
    </location>
</feature>
<sequence length="49" mass="5628">SGSICFCFISTTLSGLAQNRHFVFKVFEVDWVSVIWHEFLVSIYLSSLL</sequence>
<organism evidence="1">
    <name type="scientific">Schistosoma haematobium</name>
    <name type="common">Blood fluke</name>
    <dbReference type="NCBI Taxonomy" id="6185"/>
    <lineage>
        <taxon>Eukaryota</taxon>
        <taxon>Metazoa</taxon>
        <taxon>Spiralia</taxon>
        <taxon>Lophotrochozoa</taxon>
        <taxon>Platyhelminthes</taxon>
        <taxon>Trematoda</taxon>
        <taxon>Digenea</taxon>
        <taxon>Strigeidida</taxon>
        <taxon>Schistosomatoidea</taxon>
        <taxon>Schistosomatidae</taxon>
        <taxon>Schistosoma</taxon>
    </lineage>
</organism>
<feature type="non-terminal residue" evidence="1">
    <location>
        <position position="49"/>
    </location>
</feature>
<dbReference type="AlphaFoldDB" id="A0A095C394"/>
<evidence type="ECO:0000313" key="1">
    <source>
        <dbReference type="EMBL" id="KGB36188.1"/>
    </source>
</evidence>
<protein>
    <submittedName>
        <fullName evidence="1">Uncharacterized protein</fullName>
    </submittedName>
</protein>
<name>A0A095C394_SCHHA</name>
<proteinExistence type="predicted"/>